<dbReference type="KEGG" id="rsz:130505671"/>
<dbReference type="RefSeq" id="XP_056856254.1">
    <property type="nucleotide sequence ID" value="XM_057000274.1"/>
</dbReference>
<evidence type="ECO:0000259" key="1">
    <source>
        <dbReference type="Pfam" id="PF14111"/>
    </source>
</evidence>
<dbReference type="Pfam" id="PF14111">
    <property type="entry name" value="DUF4283"/>
    <property type="match status" value="1"/>
</dbReference>
<dbReference type="Pfam" id="PF14392">
    <property type="entry name" value="zf-CCHC_4"/>
    <property type="match status" value="1"/>
</dbReference>
<evidence type="ECO:0000313" key="5">
    <source>
        <dbReference type="RefSeq" id="XP_056843355.1"/>
    </source>
</evidence>
<feature type="domain" description="DUF4283" evidence="1">
    <location>
        <begin position="32"/>
        <end position="112"/>
    </location>
</feature>
<dbReference type="PANTHER" id="PTHR31286:SF178">
    <property type="entry name" value="DUF4283 DOMAIN-CONTAINING PROTEIN"/>
    <property type="match status" value="1"/>
</dbReference>
<evidence type="ECO:0000313" key="6">
    <source>
        <dbReference type="RefSeq" id="XP_056856254.1"/>
    </source>
</evidence>
<accession>A0A9W3BVI8</accession>
<dbReference type="InterPro" id="IPR040256">
    <property type="entry name" value="At4g02000-like"/>
</dbReference>
<reference evidence="4 5" key="2">
    <citation type="submission" date="2025-04" db="UniProtKB">
        <authorList>
            <consortium name="RefSeq"/>
        </authorList>
    </citation>
    <scope>IDENTIFICATION</scope>
    <source>
        <tissue evidence="4 5">Leaf</tissue>
    </source>
</reference>
<dbReference type="RefSeq" id="XP_056843294.1">
    <property type="nucleotide sequence ID" value="XM_056987314.1"/>
</dbReference>
<dbReference type="PANTHER" id="PTHR31286">
    <property type="entry name" value="GLYCINE-RICH CELL WALL STRUCTURAL PROTEIN 1.8-LIKE"/>
    <property type="match status" value="1"/>
</dbReference>
<organism evidence="3 4">
    <name type="scientific">Raphanus sativus</name>
    <name type="common">Radish</name>
    <name type="synonym">Raphanus raphanistrum var. sativus</name>
    <dbReference type="NCBI Taxonomy" id="3726"/>
    <lineage>
        <taxon>Eukaryota</taxon>
        <taxon>Viridiplantae</taxon>
        <taxon>Streptophyta</taxon>
        <taxon>Embryophyta</taxon>
        <taxon>Tracheophyta</taxon>
        <taxon>Spermatophyta</taxon>
        <taxon>Magnoliopsida</taxon>
        <taxon>eudicotyledons</taxon>
        <taxon>Gunneridae</taxon>
        <taxon>Pentapetalae</taxon>
        <taxon>rosids</taxon>
        <taxon>malvids</taxon>
        <taxon>Brassicales</taxon>
        <taxon>Brassicaceae</taxon>
        <taxon>Brassiceae</taxon>
        <taxon>Raphanus</taxon>
    </lineage>
</organism>
<keyword evidence="3" id="KW-1185">Reference proteome</keyword>
<feature type="domain" description="Zinc knuckle CX2CX4HX4C" evidence="2">
    <location>
        <begin position="174"/>
        <end position="219"/>
    </location>
</feature>
<proteinExistence type="predicted"/>
<evidence type="ECO:0000259" key="2">
    <source>
        <dbReference type="Pfam" id="PF14392"/>
    </source>
</evidence>
<dbReference type="RefSeq" id="XP_056843355.1">
    <property type="nucleotide sequence ID" value="XM_056987375.1"/>
</dbReference>
<evidence type="ECO:0000313" key="3">
    <source>
        <dbReference type="Proteomes" id="UP000504610"/>
    </source>
</evidence>
<sequence>MSVAMDRALMALSLDEDDKPFEMPDQPGFCSNEKNLLSIVGRVLNPECQRMSSLIWRMPRKWQKEGRCRGVALSEERFQFFFDSEHDLVDVLEKGVHTFNEWVIVIARWVEEPPDDYLQFIPLWVQISQIPINYYTEEALMALADMIGEVKVLVFDPSKPQSQPFIRAQVRFNVANPLRPAKVVTAKGGKSWTIKFDYERIQKRCFTCQRLNHEQRICPLEVKKRKEVALARRQAIEKELEHRSVVLSEGDPLFGVLREDQVGINLSTGRPKIAKEVMDEMRQYLSLSTAEDRVIREERVRKSVAEVEQVPMMQKMFLRLEAPPTISRDLNKGKGHVFNYEEERLSRGKGSSVSPNSEKLMASAIGAGMAMRLGPPLDAHSGSEDVRLGVNFLPLSEGSTVFSSGFSEHVASSGTLKKVYKRNRPPKSKRKQRKLVVLDADKGAGKQIMSGLKRKVETEDGELPVLARSKSLKVVPKEGPSNL</sequence>
<dbReference type="KEGG" id="rsz:130495799"/>
<dbReference type="InterPro" id="IPR025558">
    <property type="entry name" value="DUF4283"/>
</dbReference>
<evidence type="ECO:0000313" key="4">
    <source>
        <dbReference type="RefSeq" id="XP_056843294.1"/>
    </source>
</evidence>
<dbReference type="OrthoDB" id="1926761at2759"/>
<reference evidence="3" key="1">
    <citation type="journal article" date="2019" name="Database">
        <title>The radish genome database (RadishGD): an integrated information resource for radish genomics.</title>
        <authorList>
            <person name="Yu H.J."/>
            <person name="Baek S."/>
            <person name="Lee Y.J."/>
            <person name="Cho A."/>
            <person name="Mun J.H."/>
        </authorList>
    </citation>
    <scope>NUCLEOTIDE SEQUENCE [LARGE SCALE GENOMIC DNA]</scope>
    <source>
        <strain evidence="3">cv. WK10039</strain>
    </source>
</reference>
<protein>
    <submittedName>
        <fullName evidence="4">Uncharacterized protein LOC130495799</fullName>
    </submittedName>
    <submittedName>
        <fullName evidence="5">Uncharacterized protein LOC130495836</fullName>
    </submittedName>
    <submittedName>
        <fullName evidence="6">Uncharacterized protein LOC130505671</fullName>
    </submittedName>
</protein>
<name>A0A9W3BVI8_RAPSA</name>
<dbReference type="AlphaFoldDB" id="A0A9W3BVI8"/>
<dbReference type="Proteomes" id="UP000504610">
    <property type="component" value="Chromosome 1"/>
</dbReference>
<dbReference type="GeneID" id="130495799"/>
<dbReference type="InterPro" id="IPR025836">
    <property type="entry name" value="Zn_knuckle_CX2CX4HX4C"/>
</dbReference>
<dbReference type="KEGG" id="rsz:130495836"/>
<gene>
    <name evidence="4" type="primary">LOC130495799</name>
    <name evidence="5" type="synonym">LOC130495836</name>
    <name evidence="6" type="synonym">LOC130505671</name>
</gene>